<feature type="compositionally biased region" description="Polar residues" evidence="2">
    <location>
        <begin position="70"/>
        <end position="85"/>
    </location>
</feature>
<dbReference type="EMBL" id="QPFP01000013">
    <property type="protein sequence ID" value="TEB33250.1"/>
    <property type="molecule type" value="Genomic_DNA"/>
</dbReference>
<keyword evidence="1" id="KW-0175">Coiled coil</keyword>
<dbReference type="STRING" id="71717.A0A4Y7TGE9"/>
<evidence type="ECO:0000256" key="2">
    <source>
        <dbReference type="SAM" id="MobiDB-lite"/>
    </source>
</evidence>
<protein>
    <submittedName>
        <fullName evidence="3">Uncharacterized protein</fullName>
    </submittedName>
</protein>
<keyword evidence="4" id="KW-1185">Reference proteome</keyword>
<dbReference type="AlphaFoldDB" id="A0A4Y7TGE9"/>
<feature type="region of interest" description="Disordered" evidence="2">
    <location>
        <begin position="70"/>
        <end position="204"/>
    </location>
</feature>
<feature type="compositionally biased region" description="Acidic residues" evidence="2">
    <location>
        <begin position="287"/>
        <end position="297"/>
    </location>
</feature>
<proteinExistence type="predicted"/>
<dbReference type="OrthoDB" id="60033at2759"/>
<feature type="compositionally biased region" description="Low complexity" evidence="2">
    <location>
        <begin position="192"/>
        <end position="204"/>
    </location>
</feature>
<feature type="region of interest" description="Disordered" evidence="2">
    <location>
        <begin position="275"/>
        <end position="297"/>
    </location>
</feature>
<reference evidence="3 4" key="1">
    <citation type="journal article" date="2019" name="Nat. Ecol. Evol.">
        <title>Megaphylogeny resolves global patterns of mushroom evolution.</title>
        <authorList>
            <person name="Varga T."/>
            <person name="Krizsan K."/>
            <person name="Foldi C."/>
            <person name="Dima B."/>
            <person name="Sanchez-Garcia M."/>
            <person name="Sanchez-Ramirez S."/>
            <person name="Szollosi G.J."/>
            <person name="Szarkandi J.G."/>
            <person name="Papp V."/>
            <person name="Albert L."/>
            <person name="Andreopoulos W."/>
            <person name="Angelini C."/>
            <person name="Antonin V."/>
            <person name="Barry K.W."/>
            <person name="Bougher N.L."/>
            <person name="Buchanan P."/>
            <person name="Buyck B."/>
            <person name="Bense V."/>
            <person name="Catcheside P."/>
            <person name="Chovatia M."/>
            <person name="Cooper J."/>
            <person name="Damon W."/>
            <person name="Desjardin D."/>
            <person name="Finy P."/>
            <person name="Geml J."/>
            <person name="Haridas S."/>
            <person name="Hughes K."/>
            <person name="Justo A."/>
            <person name="Karasinski D."/>
            <person name="Kautmanova I."/>
            <person name="Kiss B."/>
            <person name="Kocsube S."/>
            <person name="Kotiranta H."/>
            <person name="LaButti K.M."/>
            <person name="Lechner B.E."/>
            <person name="Liimatainen K."/>
            <person name="Lipzen A."/>
            <person name="Lukacs Z."/>
            <person name="Mihaltcheva S."/>
            <person name="Morgado L.N."/>
            <person name="Niskanen T."/>
            <person name="Noordeloos M.E."/>
            <person name="Ohm R.A."/>
            <person name="Ortiz-Santana B."/>
            <person name="Ovrebo C."/>
            <person name="Racz N."/>
            <person name="Riley R."/>
            <person name="Savchenko A."/>
            <person name="Shiryaev A."/>
            <person name="Soop K."/>
            <person name="Spirin V."/>
            <person name="Szebenyi C."/>
            <person name="Tomsovsky M."/>
            <person name="Tulloss R.E."/>
            <person name="Uehling J."/>
            <person name="Grigoriev I.V."/>
            <person name="Vagvolgyi C."/>
            <person name="Papp T."/>
            <person name="Martin F.M."/>
            <person name="Miettinen O."/>
            <person name="Hibbett D.S."/>
            <person name="Nagy L.G."/>
        </authorList>
    </citation>
    <scope>NUCLEOTIDE SEQUENCE [LARGE SCALE GENOMIC DNA]</scope>
    <source>
        <strain evidence="3 4">FP101781</strain>
    </source>
</reference>
<sequence>MPPYHFQVAAQLSAMRDENRRMQDQLASERQRVDKLVNVVGRLWEVMNKSFPGGGQFIGQFPTDLLDQSENPNIYITSPTATTSRYPPPLSMNLSTPSLHMHSMNSPSSSPTAADFPSQLQQHHQPHQHQLSRQHSFQHLSSYSRGDPGGTSNGTTSSTPLPGSPGSGHMDLFDDDAGRGGVNSLKRPRLDPSSSAGPGSSANASVDSLQLMSTMSSPGTGPPNGGLPTGMGVKKGVSRARSDSAPLGYGHHSGHSHLVNGNGWGANGSSLGLGAGRPRSGSGMGPEDSEYWEFDEG</sequence>
<feature type="region of interest" description="Disordered" evidence="2">
    <location>
        <begin position="212"/>
        <end position="231"/>
    </location>
</feature>
<evidence type="ECO:0000256" key="1">
    <source>
        <dbReference type="SAM" id="Coils"/>
    </source>
</evidence>
<gene>
    <name evidence="3" type="ORF">FA13DRAFT_196414</name>
</gene>
<evidence type="ECO:0000313" key="4">
    <source>
        <dbReference type="Proteomes" id="UP000298030"/>
    </source>
</evidence>
<evidence type="ECO:0000313" key="3">
    <source>
        <dbReference type="EMBL" id="TEB33250.1"/>
    </source>
</evidence>
<feature type="compositionally biased region" description="Low complexity" evidence="2">
    <location>
        <begin position="97"/>
        <end position="123"/>
    </location>
</feature>
<dbReference type="Proteomes" id="UP000298030">
    <property type="component" value="Unassembled WGS sequence"/>
</dbReference>
<organism evidence="3 4">
    <name type="scientific">Coprinellus micaceus</name>
    <name type="common">Glistening ink-cap mushroom</name>
    <name type="synonym">Coprinus micaceus</name>
    <dbReference type="NCBI Taxonomy" id="71717"/>
    <lineage>
        <taxon>Eukaryota</taxon>
        <taxon>Fungi</taxon>
        <taxon>Dikarya</taxon>
        <taxon>Basidiomycota</taxon>
        <taxon>Agaricomycotina</taxon>
        <taxon>Agaricomycetes</taxon>
        <taxon>Agaricomycetidae</taxon>
        <taxon>Agaricales</taxon>
        <taxon>Agaricineae</taxon>
        <taxon>Psathyrellaceae</taxon>
        <taxon>Coprinellus</taxon>
    </lineage>
</organism>
<accession>A0A4Y7TGE9</accession>
<comment type="caution">
    <text evidence="3">The sequence shown here is derived from an EMBL/GenBank/DDBJ whole genome shotgun (WGS) entry which is preliminary data.</text>
</comment>
<name>A0A4Y7TGE9_COPMI</name>
<feature type="coiled-coil region" evidence="1">
    <location>
        <begin position="12"/>
        <end position="39"/>
    </location>
</feature>